<keyword evidence="13" id="KW-1185">Reference proteome</keyword>
<feature type="transmembrane region" description="Helical" evidence="10">
    <location>
        <begin position="450"/>
        <end position="471"/>
    </location>
</feature>
<dbReference type="GO" id="GO:0005886">
    <property type="term" value="C:plasma membrane"/>
    <property type="evidence" value="ECO:0007669"/>
    <property type="project" value="UniProtKB-SubCell"/>
</dbReference>
<feature type="transmembrane region" description="Helical" evidence="10">
    <location>
        <begin position="52"/>
        <end position="72"/>
    </location>
</feature>
<keyword evidence="4" id="KW-1003">Cell membrane</keyword>
<dbReference type="GO" id="GO:0022857">
    <property type="term" value="F:transmembrane transporter activity"/>
    <property type="evidence" value="ECO:0007669"/>
    <property type="project" value="InterPro"/>
</dbReference>
<dbReference type="PROSITE" id="PS50850">
    <property type="entry name" value="MFS"/>
    <property type="match status" value="1"/>
</dbReference>
<feature type="compositionally biased region" description="Basic and acidic residues" evidence="9">
    <location>
        <begin position="1"/>
        <end position="42"/>
    </location>
</feature>
<evidence type="ECO:0000256" key="5">
    <source>
        <dbReference type="ARBA" id="ARBA00022692"/>
    </source>
</evidence>
<evidence type="ECO:0000256" key="7">
    <source>
        <dbReference type="ARBA" id="ARBA00023136"/>
    </source>
</evidence>
<dbReference type="FunFam" id="1.20.1720.10:FF:000012">
    <property type="entry name" value="MFS toxin efflux pump (AflT)"/>
    <property type="match status" value="1"/>
</dbReference>
<evidence type="ECO:0000256" key="2">
    <source>
        <dbReference type="ARBA" id="ARBA00007520"/>
    </source>
</evidence>
<evidence type="ECO:0000256" key="8">
    <source>
        <dbReference type="ARBA" id="ARBA00023180"/>
    </source>
</evidence>
<keyword evidence="7 10" id="KW-0472">Membrane</keyword>
<feature type="transmembrane region" description="Helical" evidence="10">
    <location>
        <begin position="180"/>
        <end position="200"/>
    </location>
</feature>
<evidence type="ECO:0000259" key="11">
    <source>
        <dbReference type="PROSITE" id="PS50850"/>
    </source>
</evidence>
<comment type="subcellular location">
    <subcellularLocation>
        <location evidence="1">Cell membrane</location>
        <topology evidence="1">Multi-pass membrane protein</topology>
    </subcellularLocation>
</comment>
<accession>A0A4S2MP72</accession>
<name>A0A4S2MP72_9PEZI</name>
<feature type="transmembrane region" description="Helical" evidence="10">
    <location>
        <begin position="122"/>
        <end position="141"/>
    </location>
</feature>
<keyword evidence="8" id="KW-0325">Glycoprotein</keyword>
<keyword evidence="6 10" id="KW-1133">Transmembrane helix</keyword>
<proteinExistence type="inferred from homology"/>
<evidence type="ECO:0000256" key="9">
    <source>
        <dbReference type="SAM" id="MobiDB-lite"/>
    </source>
</evidence>
<dbReference type="InterPro" id="IPR020846">
    <property type="entry name" value="MFS_dom"/>
</dbReference>
<evidence type="ECO:0000313" key="12">
    <source>
        <dbReference type="EMBL" id="TGZ78952.1"/>
    </source>
</evidence>
<dbReference type="EMBL" id="ML220136">
    <property type="protein sequence ID" value="TGZ78952.1"/>
    <property type="molecule type" value="Genomic_DNA"/>
</dbReference>
<evidence type="ECO:0000256" key="10">
    <source>
        <dbReference type="SAM" id="Phobius"/>
    </source>
</evidence>
<dbReference type="InterPro" id="IPR011701">
    <property type="entry name" value="MFS"/>
</dbReference>
<dbReference type="OrthoDB" id="10021397at2759"/>
<dbReference type="PANTHER" id="PTHR23501">
    <property type="entry name" value="MAJOR FACILITATOR SUPERFAMILY"/>
    <property type="match status" value="1"/>
</dbReference>
<feature type="transmembrane region" description="Helical" evidence="10">
    <location>
        <begin position="279"/>
        <end position="300"/>
    </location>
</feature>
<dbReference type="InParanoid" id="A0A4S2MP72"/>
<sequence>MAESSEKPVEEISKESEVVVNGEKNDAAETESKGSGDGKYEREDESQYPGPVALGLIMLALCLAVFLVALDQTILATAVPKISDEFKALEDIAWWASAYMLTMCSFQLLYGKVYQFFSLKWTFLGAIGLFELGSLVCGVSPNSIALILGRAIAGLGCAGIFTGALIILSISVPLRKRPMYSGMIGGMFGIASVAGPLMGGAFTDHVSWRWCFYINLPLGAVTIGIIAFLFTPPKRNKVDNLTWKQKANEFDWPGTITLLPAVICLLIALQWGGARYAWSSWRVILLLVMFAVLAVAFAFIQIKQGERATLPLRIISQRSIAFGCLVTVGIGSSFMLIVYYLPLWFQAIQGVSATNSGIRSLPLLLGLTIFSVVAGGTITALGQYAPFIIVGTAISTVGIGLLTTLEVDSGAGKWIGYQLIAGIGIGLAMQQPMIAAQTVLKTEDIPVGTAAIIFSQTLGGALFIAVGLNIFTNEFSSKLSKLPGVNVPMVLATGATSLKQSPAFAPELLPQVIEAYSASITQSFYASVAMAIVGFLGSLGMEWKSVKGKKIEMVAA</sequence>
<dbReference type="Proteomes" id="UP000298138">
    <property type="component" value="Unassembled WGS sequence"/>
</dbReference>
<dbReference type="STRING" id="341454.A0A4S2MP72"/>
<feature type="transmembrane region" description="Helical" evidence="10">
    <location>
        <begin position="212"/>
        <end position="231"/>
    </location>
</feature>
<dbReference type="Pfam" id="PF07690">
    <property type="entry name" value="MFS_1"/>
    <property type="match status" value="1"/>
</dbReference>
<evidence type="ECO:0000256" key="6">
    <source>
        <dbReference type="ARBA" id="ARBA00022989"/>
    </source>
</evidence>
<feature type="domain" description="Major facilitator superfamily (MFS) profile" evidence="11">
    <location>
        <begin position="57"/>
        <end position="546"/>
    </location>
</feature>
<dbReference type="FunFam" id="1.20.1250.20:FF:000489">
    <property type="entry name" value="MFS general substrate transporter"/>
    <property type="match status" value="1"/>
</dbReference>
<evidence type="ECO:0000313" key="13">
    <source>
        <dbReference type="Proteomes" id="UP000298138"/>
    </source>
</evidence>
<feature type="transmembrane region" description="Helical" evidence="10">
    <location>
        <begin position="524"/>
        <end position="543"/>
    </location>
</feature>
<feature type="transmembrane region" description="Helical" evidence="10">
    <location>
        <begin position="252"/>
        <end position="273"/>
    </location>
</feature>
<feature type="transmembrane region" description="Helical" evidence="10">
    <location>
        <begin position="361"/>
        <end position="380"/>
    </location>
</feature>
<evidence type="ECO:0000256" key="3">
    <source>
        <dbReference type="ARBA" id="ARBA00022448"/>
    </source>
</evidence>
<dbReference type="Gene3D" id="1.20.1720.10">
    <property type="entry name" value="Multidrug resistance protein D"/>
    <property type="match status" value="1"/>
</dbReference>
<reference evidence="12 13" key="1">
    <citation type="submission" date="2019-04" db="EMBL/GenBank/DDBJ databases">
        <title>Comparative genomics and transcriptomics to analyze fruiting body development in filamentous ascomycetes.</title>
        <authorList>
            <consortium name="DOE Joint Genome Institute"/>
            <person name="Lutkenhaus R."/>
            <person name="Traeger S."/>
            <person name="Breuer J."/>
            <person name="Kuo A."/>
            <person name="Lipzen A."/>
            <person name="Pangilinan J."/>
            <person name="Dilworth D."/>
            <person name="Sandor L."/>
            <person name="Poggeler S."/>
            <person name="Barry K."/>
            <person name="Grigoriev I.V."/>
            <person name="Nowrousian M."/>
        </authorList>
    </citation>
    <scope>NUCLEOTIDE SEQUENCE [LARGE SCALE GENOMIC DNA]</scope>
    <source>
        <strain evidence="12 13">CBS 389.68</strain>
    </source>
</reference>
<dbReference type="CDD" id="cd17502">
    <property type="entry name" value="MFS_Azr1_MDR_like"/>
    <property type="match status" value="1"/>
</dbReference>
<organism evidence="12 13">
    <name type="scientific">Ascodesmis nigricans</name>
    <dbReference type="NCBI Taxonomy" id="341454"/>
    <lineage>
        <taxon>Eukaryota</taxon>
        <taxon>Fungi</taxon>
        <taxon>Dikarya</taxon>
        <taxon>Ascomycota</taxon>
        <taxon>Pezizomycotina</taxon>
        <taxon>Pezizomycetes</taxon>
        <taxon>Pezizales</taxon>
        <taxon>Ascodesmidaceae</taxon>
        <taxon>Ascodesmis</taxon>
    </lineage>
</organism>
<dbReference type="SUPFAM" id="SSF103473">
    <property type="entry name" value="MFS general substrate transporter"/>
    <property type="match status" value="1"/>
</dbReference>
<dbReference type="FunCoup" id="A0A4S2MP72">
    <property type="interactions" value="54"/>
</dbReference>
<evidence type="ECO:0000256" key="1">
    <source>
        <dbReference type="ARBA" id="ARBA00004651"/>
    </source>
</evidence>
<feature type="transmembrane region" description="Helical" evidence="10">
    <location>
        <begin position="147"/>
        <end position="168"/>
    </location>
</feature>
<dbReference type="FunFam" id="1.20.1250.20:FF:000196">
    <property type="entry name" value="MFS toxin efflux pump (AflT)"/>
    <property type="match status" value="1"/>
</dbReference>
<dbReference type="PANTHER" id="PTHR23501:SF201">
    <property type="entry name" value="MFS AFLATOXIN EFFLUX PUMP"/>
    <property type="match status" value="1"/>
</dbReference>
<feature type="transmembrane region" description="Helical" evidence="10">
    <location>
        <begin position="387"/>
        <end position="405"/>
    </location>
</feature>
<keyword evidence="5 10" id="KW-0812">Transmembrane</keyword>
<comment type="similarity">
    <text evidence="2">Belongs to the major facilitator superfamily. TCR/Tet family.</text>
</comment>
<feature type="transmembrane region" description="Helical" evidence="10">
    <location>
        <begin position="411"/>
        <end position="429"/>
    </location>
</feature>
<feature type="region of interest" description="Disordered" evidence="9">
    <location>
        <begin position="1"/>
        <end position="45"/>
    </location>
</feature>
<feature type="transmembrane region" description="Helical" evidence="10">
    <location>
        <begin position="92"/>
        <end position="110"/>
    </location>
</feature>
<dbReference type="AlphaFoldDB" id="A0A4S2MP72"/>
<keyword evidence="3" id="KW-0813">Transport</keyword>
<feature type="transmembrane region" description="Helical" evidence="10">
    <location>
        <begin position="320"/>
        <end position="341"/>
    </location>
</feature>
<evidence type="ECO:0000256" key="4">
    <source>
        <dbReference type="ARBA" id="ARBA00022475"/>
    </source>
</evidence>
<gene>
    <name evidence="12" type="ORF">EX30DRAFT_309413</name>
</gene>
<dbReference type="InterPro" id="IPR036259">
    <property type="entry name" value="MFS_trans_sf"/>
</dbReference>
<protein>
    <submittedName>
        <fullName evidence="12">MFS general substrate transporter</fullName>
    </submittedName>
</protein>